<sequence length="35" mass="4032">MNDVTPYMRMHLQMYHSSVVGGFICDNVWALGNDE</sequence>
<dbReference type="Proteomes" id="UP000652761">
    <property type="component" value="Unassembled WGS sequence"/>
</dbReference>
<organism evidence="1 2">
    <name type="scientific">Colocasia esculenta</name>
    <name type="common">Wild taro</name>
    <name type="synonym">Arum esculentum</name>
    <dbReference type="NCBI Taxonomy" id="4460"/>
    <lineage>
        <taxon>Eukaryota</taxon>
        <taxon>Viridiplantae</taxon>
        <taxon>Streptophyta</taxon>
        <taxon>Embryophyta</taxon>
        <taxon>Tracheophyta</taxon>
        <taxon>Spermatophyta</taxon>
        <taxon>Magnoliopsida</taxon>
        <taxon>Liliopsida</taxon>
        <taxon>Araceae</taxon>
        <taxon>Aroideae</taxon>
        <taxon>Colocasieae</taxon>
        <taxon>Colocasia</taxon>
    </lineage>
</organism>
<evidence type="ECO:0000313" key="1">
    <source>
        <dbReference type="EMBL" id="MQM11604.1"/>
    </source>
</evidence>
<reference evidence="1" key="1">
    <citation type="submission" date="2017-07" db="EMBL/GenBank/DDBJ databases">
        <title>Taro Niue Genome Assembly and Annotation.</title>
        <authorList>
            <person name="Atibalentja N."/>
            <person name="Keating K."/>
            <person name="Fields C.J."/>
        </authorList>
    </citation>
    <scope>NUCLEOTIDE SEQUENCE</scope>
    <source>
        <strain evidence="1">Niue_2</strain>
        <tissue evidence="1">Leaf</tissue>
    </source>
</reference>
<dbReference type="AlphaFoldDB" id="A0A843X3E6"/>
<keyword evidence="2" id="KW-1185">Reference proteome</keyword>
<proteinExistence type="predicted"/>
<gene>
    <name evidence="1" type="ORF">Taro_044512</name>
</gene>
<protein>
    <submittedName>
        <fullName evidence="1">Uncharacterized protein</fullName>
    </submittedName>
</protein>
<evidence type="ECO:0000313" key="2">
    <source>
        <dbReference type="Proteomes" id="UP000652761"/>
    </source>
</evidence>
<accession>A0A843X3E6</accession>
<comment type="caution">
    <text evidence="1">The sequence shown here is derived from an EMBL/GenBank/DDBJ whole genome shotgun (WGS) entry which is preliminary data.</text>
</comment>
<name>A0A843X3E6_COLES</name>
<dbReference type="EMBL" id="NMUH01005029">
    <property type="protein sequence ID" value="MQM11604.1"/>
    <property type="molecule type" value="Genomic_DNA"/>
</dbReference>